<proteinExistence type="predicted"/>
<evidence type="ECO:0000313" key="2">
    <source>
        <dbReference type="EMBL" id="AWW87183.1"/>
    </source>
</evidence>
<dbReference type="EMBL" id="MG023086">
    <property type="protein sequence ID" value="AWW87183.1"/>
    <property type="molecule type" value="Genomic_DNA"/>
</dbReference>
<dbReference type="EMBL" id="PPVL01000001">
    <property type="protein sequence ID" value="NNI77956.1"/>
    <property type="molecule type" value="Genomic_DNA"/>
</dbReference>
<reference evidence="2" key="1">
    <citation type="submission" date="2017-10" db="EMBL/GenBank/DDBJ databases">
        <title>Pathogenic variability among Pasteurella multocida A isolates from Brazilian pig farms.</title>
        <authorList>
            <person name="Oliveira J.X."/>
            <person name="Mores M.A.Z."/>
            <person name="Rebellato R."/>
            <person name="Kich J.D."/>
            <person name="Cantao M.E."/>
            <person name="Klein C.S."/>
            <person name="Guedes R.M."/>
            <person name="Coldebella A."/>
            <person name="Barcellos D.E.S.N."/>
            <person name="Mores N."/>
        </authorList>
    </citation>
    <scope>NUCLEOTIDE SEQUENCE</scope>
    <source>
        <strain evidence="1">BRMSA 1199</strain>
        <strain evidence="2">BRMSA 1201</strain>
    </source>
</reference>
<evidence type="ECO:0000313" key="1">
    <source>
        <dbReference type="EMBL" id="AWW87135.1"/>
    </source>
</evidence>
<evidence type="ECO:0000313" key="3">
    <source>
        <dbReference type="EMBL" id="NNI77956.1"/>
    </source>
</evidence>
<dbReference type="AlphaFoldDB" id="A0A2Z4K4W7"/>
<evidence type="ECO:0000313" key="4">
    <source>
        <dbReference type="Proteomes" id="UP000540079"/>
    </source>
</evidence>
<dbReference type="RefSeq" id="WP_014668267.1">
    <property type="nucleotide sequence ID" value="NZ_CP008918.1"/>
</dbReference>
<sequence>MTKQQSQKKKVQLNIANMHVLSQLTAAHKATMACARLGLTVLHVRLDGSVPTLEVQHNALTQKWLDTDKAFVYSHMHDATEQLISTAQRMLASCRIIFSFPRSETIH</sequence>
<dbReference type="Proteomes" id="UP000540079">
    <property type="component" value="Unassembled WGS sequence"/>
</dbReference>
<reference evidence="3 4" key="2">
    <citation type="journal article" date="2018" name="Front. Microbiol.">
        <title>Genetic and Phylogenetic Characteristics of Pasteurella multocida Isolates From Different Host Species.</title>
        <authorList>
            <person name="Peng Z."/>
            <person name="Liang W."/>
            <person name="Wang F."/>
            <person name="Xu Z."/>
            <person name="Xie Z."/>
            <person name="Lian Z."/>
            <person name="Hua L."/>
            <person name="Zhou R."/>
            <person name="Chen H."/>
            <person name="Wu B."/>
        </authorList>
    </citation>
    <scope>NUCLEOTIDE SEQUENCE [LARGE SCALE GENOMIC DNA]</scope>
    <source>
        <strain evidence="3 4">HNA06</strain>
    </source>
</reference>
<accession>A0A2Z4K4W7</accession>
<gene>
    <name evidence="3" type="ORF">C2800_00685</name>
</gene>
<dbReference type="KEGG" id="pmul:DR93_1394"/>
<dbReference type="EMBL" id="MG023085">
    <property type="protein sequence ID" value="AWW87135.1"/>
    <property type="molecule type" value="Genomic_DNA"/>
</dbReference>
<protein>
    <submittedName>
        <fullName evidence="2">Uncharacterized protein</fullName>
    </submittedName>
</protein>
<organism evidence="2">
    <name type="scientific">Pasteurella multocida</name>
    <dbReference type="NCBI Taxonomy" id="747"/>
    <lineage>
        <taxon>Bacteria</taxon>
        <taxon>Pseudomonadati</taxon>
        <taxon>Pseudomonadota</taxon>
        <taxon>Gammaproteobacteria</taxon>
        <taxon>Pasteurellales</taxon>
        <taxon>Pasteurellaceae</taxon>
        <taxon>Pasteurella</taxon>
    </lineage>
</organism>
<name>A0A2Z4K4W7_PASMD</name>